<organism evidence="3 4">
    <name type="scientific">Celeribacter arenosi</name>
    <dbReference type="NCBI Taxonomy" id="792649"/>
    <lineage>
        <taxon>Bacteria</taxon>
        <taxon>Pseudomonadati</taxon>
        <taxon>Pseudomonadota</taxon>
        <taxon>Alphaproteobacteria</taxon>
        <taxon>Rhodobacterales</taxon>
        <taxon>Roseobacteraceae</taxon>
        <taxon>Celeribacter</taxon>
    </lineage>
</organism>
<evidence type="ECO:0000313" key="3">
    <source>
        <dbReference type="EMBL" id="GAA3856718.1"/>
    </source>
</evidence>
<comment type="subcellular location">
    <subcellularLocation>
        <location evidence="1">Cell envelope</location>
    </subcellularLocation>
</comment>
<evidence type="ECO:0000313" key="4">
    <source>
        <dbReference type="Proteomes" id="UP001399917"/>
    </source>
</evidence>
<evidence type="ECO:0000256" key="1">
    <source>
        <dbReference type="ARBA" id="ARBA00004196"/>
    </source>
</evidence>
<dbReference type="RefSeq" id="WP_344842928.1">
    <property type="nucleotide sequence ID" value="NZ_BAABDF010000003.1"/>
</dbReference>
<sequence length="581" mass="63852">MSQHEDWRAKYIRRMNRFHAWRAAWARPATGFVSQPEPKSIGSFAKGRQLIAGNFLFAGALVEAPDTSIWSIDAPSPSFREEVHGFAWLDDLAAVADVKARNRAQEWTREWIQHYARGSGPGWTPDLTGRRLIRWIHHALFFLSGVDGATSDAFFESLGQQTIFLSRRWHTAAPGLPRFEALTGLIYAGLSLEGMERHVEPAVTALALECSRKIDADGGLPTRNPEALLEVFTLLTWATSALSESGRLVDNDLMAAIDRIAPTLRALRHADGGLARFHGGGRGAEGRLDHALATSGNKTPPEHRLHMGYLRLHAGRTTMIVDAAPPPAMDESYNAHASTLAFELTSGRRPLIVNCGAGSSFGPDWRRAGRATPSHSTLCLEGFSSSRLGPNKVIGGHLREYLVDVPDDVRVELRKSEDGTGFVAGHNGYTATHGLTHVRQVDLSLDGRGITGEETLATITRADEAKFDRIMDRLNLSGVPFQVRFHLHPDVDAELDMGGAAVSMALKSGEIWVFRHDGRAKLSLERSVYLEKGRLKPRATKQVVLSATAMDYATRVRWSLAKAQETPTTLRDLEMDDATPS</sequence>
<dbReference type="Proteomes" id="UP001399917">
    <property type="component" value="Unassembled WGS sequence"/>
</dbReference>
<gene>
    <name evidence="3" type="ORF">GCM10022404_04580</name>
</gene>
<dbReference type="InterPro" id="IPR012480">
    <property type="entry name" value="Hepar_II_III_C"/>
</dbReference>
<comment type="caution">
    <text evidence="3">The sequence shown here is derived from an EMBL/GenBank/DDBJ whole genome shotgun (WGS) entry which is preliminary data.</text>
</comment>
<dbReference type="Gene3D" id="2.70.98.70">
    <property type="match status" value="1"/>
</dbReference>
<accession>A0ABP7JW95</accession>
<name>A0ABP7JW95_9RHOB</name>
<dbReference type="InterPro" id="IPR008929">
    <property type="entry name" value="Chondroitin_lyas"/>
</dbReference>
<reference evidence="4" key="1">
    <citation type="journal article" date="2019" name="Int. J. Syst. Evol. Microbiol.">
        <title>The Global Catalogue of Microorganisms (GCM) 10K type strain sequencing project: providing services to taxonomists for standard genome sequencing and annotation.</title>
        <authorList>
            <consortium name="The Broad Institute Genomics Platform"/>
            <consortium name="The Broad Institute Genome Sequencing Center for Infectious Disease"/>
            <person name="Wu L."/>
            <person name="Ma J."/>
        </authorList>
    </citation>
    <scope>NUCLEOTIDE SEQUENCE [LARGE SCALE GENOMIC DNA]</scope>
    <source>
        <strain evidence="4">JCM 17190</strain>
    </source>
</reference>
<feature type="domain" description="Heparinase II/III-like C-terminal" evidence="2">
    <location>
        <begin position="303"/>
        <end position="559"/>
    </location>
</feature>
<protein>
    <submittedName>
        <fullName evidence="3">Heparinase II/III family protein</fullName>
    </submittedName>
</protein>
<dbReference type="EMBL" id="BAABDF010000003">
    <property type="protein sequence ID" value="GAA3856718.1"/>
    <property type="molecule type" value="Genomic_DNA"/>
</dbReference>
<proteinExistence type="predicted"/>
<keyword evidence="4" id="KW-1185">Reference proteome</keyword>
<dbReference type="Pfam" id="PF07940">
    <property type="entry name" value="Hepar_II_III_C"/>
    <property type="match status" value="1"/>
</dbReference>
<evidence type="ECO:0000259" key="2">
    <source>
        <dbReference type="Pfam" id="PF07940"/>
    </source>
</evidence>
<dbReference type="Gene3D" id="1.50.10.100">
    <property type="entry name" value="Chondroitin AC/alginate lyase"/>
    <property type="match status" value="1"/>
</dbReference>